<dbReference type="InterPro" id="IPR002881">
    <property type="entry name" value="DUF58"/>
</dbReference>
<dbReference type="RefSeq" id="WP_100414257.1">
    <property type="nucleotide sequence ID" value="NZ_PGEZ01000001.1"/>
</dbReference>
<name>A0A2M9BDJ8_9ACTN</name>
<dbReference type="Proteomes" id="UP000230842">
    <property type="component" value="Unassembled WGS sequence"/>
</dbReference>
<dbReference type="PANTHER" id="PTHR34351:SF1">
    <property type="entry name" value="SLR1927 PROTEIN"/>
    <property type="match status" value="1"/>
</dbReference>
<organism evidence="3 4">
    <name type="scientific">Mumia flava</name>
    <dbReference type="NCBI Taxonomy" id="1348852"/>
    <lineage>
        <taxon>Bacteria</taxon>
        <taxon>Bacillati</taxon>
        <taxon>Actinomycetota</taxon>
        <taxon>Actinomycetes</taxon>
        <taxon>Propionibacteriales</taxon>
        <taxon>Nocardioidaceae</taxon>
        <taxon>Mumia</taxon>
    </lineage>
</organism>
<feature type="transmembrane region" description="Helical" evidence="1">
    <location>
        <begin position="12"/>
        <end position="31"/>
    </location>
</feature>
<keyword evidence="1" id="KW-1133">Transmembrane helix</keyword>
<comment type="caution">
    <text evidence="3">The sequence shown here is derived from an EMBL/GenBank/DDBJ whole genome shotgun (WGS) entry which is preliminary data.</text>
</comment>
<feature type="transmembrane region" description="Helical" evidence="1">
    <location>
        <begin position="37"/>
        <end position="53"/>
    </location>
</feature>
<dbReference type="Pfam" id="PF01882">
    <property type="entry name" value="DUF58"/>
    <property type="match status" value="1"/>
</dbReference>
<evidence type="ECO:0000259" key="2">
    <source>
        <dbReference type="Pfam" id="PF01882"/>
    </source>
</evidence>
<protein>
    <submittedName>
        <fullName evidence="3">Uncharacterized protein (DUF58 family)</fullName>
    </submittedName>
</protein>
<proteinExistence type="predicted"/>
<keyword evidence="1" id="KW-0472">Membrane</keyword>
<evidence type="ECO:0000313" key="4">
    <source>
        <dbReference type="Proteomes" id="UP000230842"/>
    </source>
</evidence>
<evidence type="ECO:0000256" key="1">
    <source>
        <dbReference type="SAM" id="Phobius"/>
    </source>
</evidence>
<reference evidence="3 4" key="1">
    <citation type="submission" date="2017-11" db="EMBL/GenBank/DDBJ databases">
        <title>Genomic Encyclopedia of Archaeal and Bacterial Type Strains, Phase II (KMG-II): From Individual Species to Whole Genera.</title>
        <authorList>
            <person name="Goeker M."/>
        </authorList>
    </citation>
    <scope>NUCLEOTIDE SEQUENCE [LARGE SCALE GENOMIC DNA]</scope>
    <source>
        <strain evidence="3 4">DSM 27763</strain>
    </source>
</reference>
<sequence length="411" mass="44195">MRAAVDALTTRGRAFLASGVAVLAAAAVLGLEPLLRIGVLALLWPVLTVLLVLRARTTVRARRTLAPARVSAGDLIDVRLVLDGTGRGAGGTTGVTERIPDAIGSDRRFRIRGGRRRWTCTIDYHLRPRRRGVYQIGPTSIRVTDPFGFLAFSRTFRSTSPLVVTPVVHPLGTPHTSGSGSDEGEHRIRLAAAGRSDDATVREYRRGDDLRRIHWRSTARAGELMVRREEEGRDSDLVVYLDTRRAAHTLGDDGSFEWAVSAAASVVSHVAARGWDVRLVTDATRSHDAAPETLSLILDELAAVRPSVHRDPVPIDPALVAGRGAALAIVSATDADILDRLHTVTHGARDRLAFVLDPAAWRVPSGPTASAADVVESARAGGWASVVVGPRTTVSEAWRSARVGALTREQR</sequence>
<keyword evidence="1" id="KW-0812">Transmembrane</keyword>
<dbReference type="PANTHER" id="PTHR34351">
    <property type="entry name" value="SLR1927 PROTEIN-RELATED"/>
    <property type="match status" value="1"/>
</dbReference>
<accession>A0A2M9BDJ8</accession>
<keyword evidence="4" id="KW-1185">Reference proteome</keyword>
<gene>
    <name evidence="3" type="ORF">CLV56_0239</name>
</gene>
<evidence type="ECO:0000313" key="3">
    <source>
        <dbReference type="EMBL" id="PJJ56035.1"/>
    </source>
</evidence>
<dbReference type="EMBL" id="PGEZ01000001">
    <property type="protein sequence ID" value="PJJ56035.1"/>
    <property type="molecule type" value="Genomic_DNA"/>
</dbReference>
<feature type="domain" description="DUF58" evidence="2">
    <location>
        <begin position="201"/>
        <end position="291"/>
    </location>
</feature>
<dbReference type="AlphaFoldDB" id="A0A2M9BDJ8"/>
<dbReference type="OrthoDB" id="9812729at2"/>